<gene>
    <name evidence="11" type="ORF">X474_07960</name>
</gene>
<organism evidence="11 12">
    <name type="scientific">Dethiosulfatarculus sandiegensis</name>
    <dbReference type="NCBI Taxonomy" id="1429043"/>
    <lineage>
        <taxon>Bacteria</taxon>
        <taxon>Pseudomonadati</taxon>
        <taxon>Thermodesulfobacteriota</taxon>
        <taxon>Desulfarculia</taxon>
        <taxon>Desulfarculales</taxon>
        <taxon>Desulfarculaceae</taxon>
        <taxon>Dethiosulfatarculus</taxon>
    </lineage>
</organism>
<evidence type="ECO:0000313" key="12">
    <source>
        <dbReference type="Proteomes" id="UP000032233"/>
    </source>
</evidence>
<dbReference type="GO" id="GO:0022857">
    <property type="term" value="F:transmembrane transporter activity"/>
    <property type="evidence" value="ECO:0007669"/>
    <property type="project" value="TreeGrafter"/>
</dbReference>
<dbReference type="STRING" id="1429043.X474_07960"/>
<dbReference type="PANTHER" id="PTHR35011">
    <property type="entry name" value="2,3-DIKETO-L-GULONATE TRAP TRANSPORTER SMALL PERMEASE PROTEIN YIAM"/>
    <property type="match status" value="1"/>
</dbReference>
<evidence type="ECO:0000259" key="10">
    <source>
        <dbReference type="Pfam" id="PF04290"/>
    </source>
</evidence>
<dbReference type="InParanoid" id="A0A0D2J8R1"/>
<evidence type="ECO:0000256" key="5">
    <source>
        <dbReference type="ARBA" id="ARBA00022692"/>
    </source>
</evidence>
<dbReference type="EMBL" id="AZAC01000010">
    <property type="protein sequence ID" value="KIX14529.1"/>
    <property type="molecule type" value="Genomic_DNA"/>
</dbReference>
<evidence type="ECO:0000313" key="11">
    <source>
        <dbReference type="EMBL" id="KIX14529.1"/>
    </source>
</evidence>
<dbReference type="GO" id="GO:0015740">
    <property type="term" value="P:C4-dicarboxylate transport"/>
    <property type="evidence" value="ECO:0007669"/>
    <property type="project" value="TreeGrafter"/>
</dbReference>
<comment type="caution">
    <text evidence="11">The sequence shown here is derived from an EMBL/GenBank/DDBJ whole genome shotgun (WGS) entry which is preliminary data.</text>
</comment>
<dbReference type="RefSeq" id="WP_044347778.1">
    <property type="nucleotide sequence ID" value="NZ_AZAC01000010.1"/>
</dbReference>
<keyword evidence="12" id="KW-1185">Reference proteome</keyword>
<comment type="subcellular location">
    <subcellularLocation>
        <location evidence="1">Cell inner membrane</location>
        <topology evidence="1">Multi-pass membrane protein</topology>
    </subcellularLocation>
</comment>
<accession>A0A0D2J8R1</accession>
<name>A0A0D2J8R1_9BACT</name>
<dbReference type="Pfam" id="PF04290">
    <property type="entry name" value="DctQ"/>
    <property type="match status" value="1"/>
</dbReference>
<feature type="transmembrane region" description="Helical" evidence="9">
    <location>
        <begin position="131"/>
        <end position="154"/>
    </location>
</feature>
<proteinExistence type="inferred from homology"/>
<feature type="domain" description="Tripartite ATP-independent periplasmic transporters DctQ component" evidence="10">
    <location>
        <begin position="30"/>
        <end position="155"/>
    </location>
</feature>
<feature type="transmembrane region" description="Helical" evidence="9">
    <location>
        <begin position="52"/>
        <end position="69"/>
    </location>
</feature>
<reference evidence="11 12" key="1">
    <citation type="submission" date="2013-11" db="EMBL/GenBank/DDBJ databases">
        <title>Metagenomic analysis of a methanogenic consortium involved in long chain n-alkane degradation.</title>
        <authorList>
            <person name="Davidova I.A."/>
            <person name="Callaghan A.V."/>
            <person name="Wawrik B."/>
            <person name="Pruitt S."/>
            <person name="Marks C."/>
            <person name="Duncan K.E."/>
            <person name="Suflita J.M."/>
        </authorList>
    </citation>
    <scope>NUCLEOTIDE SEQUENCE [LARGE SCALE GENOMIC DNA]</scope>
    <source>
        <strain evidence="11 12">SPR</strain>
    </source>
</reference>
<evidence type="ECO:0000256" key="7">
    <source>
        <dbReference type="ARBA" id="ARBA00023136"/>
    </source>
</evidence>
<feature type="transmembrane region" description="Helical" evidence="9">
    <location>
        <begin position="90"/>
        <end position="111"/>
    </location>
</feature>
<dbReference type="PANTHER" id="PTHR35011:SF2">
    <property type="entry name" value="2,3-DIKETO-L-GULONATE TRAP TRANSPORTER SMALL PERMEASE PROTEIN YIAM"/>
    <property type="match status" value="1"/>
</dbReference>
<dbReference type="GO" id="GO:0005886">
    <property type="term" value="C:plasma membrane"/>
    <property type="evidence" value="ECO:0007669"/>
    <property type="project" value="UniProtKB-SubCell"/>
</dbReference>
<keyword evidence="2" id="KW-0813">Transport</keyword>
<dbReference type="AlphaFoldDB" id="A0A0D2J8R1"/>
<evidence type="ECO:0000256" key="8">
    <source>
        <dbReference type="ARBA" id="ARBA00038436"/>
    </source>
</evidence>
<keyword evidence="6 9" id="KW-1133">Transmembrane helix</keyword>
<evidence type="ECO:0000256" key="6">
    <source>
        <dbReference type="ARBA" id="ARBA00022989"/>
    </source>
</evidence>
<protein>
    <submittedName>
        <fullName evidence="11">C4-dicarboxylate ABC transporter substrate-binding protein</fullName>
    </submittedName>
</protein>
<evidence type="ECO:0000256" key="4">
    <source>
        <dbReference type="ARBA" id="ARBA00022519"/>
    </source>
</evidence>
<dbReference type="OrthoDB" id="5430717at2"/>
<evidence type="ECO:0000256" key="9">
    <source>
        <dbReference type="SAM" id="Phobius"/>
    </source>
</evidence>
<keyword evidence="5 9" id="KW-0812">Transmembrane</keyword>
<feature type="transmembrane region" description="Helical" evidence="9">
    <location>
        <begin position="21"/>
        <end position="46"/>
    </location>
</feature>
<dbReference type="Proteomes" id="UP000032233">
    <property type="component" value="Unassembled WGS sequence"/>
</dbReference>
<dbReference type="InterPro" id="IPR007387">
    <property type="entry name" value="TRAP_DctQ"/>
</dbReference>
<sequence>MFGRILNSLDKAMSWFEEWTLYLAVMVGLLSLFINVILRYFFHYALAWSEELIREIIILTTFIGLSTAVKNGSMITIDAAVQLIPRLRKTFAYCSHIAVLIFAILIAKLGYEMALMQARTFQKTIILEIPLVILYCILPLMGVMMFIRTIQVLYKSYMEEKSAKREE</sequence>
<keyword evidence="4" id="KW-0997">Cell inner membrane</keyword>
<evidence type="ECO:0000256" key="3">
    <source>
        <dbReference type="ARBA" id="ARBA00022475"/>
    </source>
</evidence>
<keyword evidence="3" id="KW-1003">Cell membrane</keyword>
<keyword evidence="7 9" id="KW-0472">Membrane</keyword>
<dbReference type="InterPro" id="IPR055348">
    <property type="entry name" value="DctQ"/>
</dbReference>
<evidence type="ECO:0000256" key="2">
    <source>
        <dbReference type="ARBA" id="ARBA00022448"/>
    </source>
</evidence>
<comment type="similarity">
    <text evidence="8">Belongs to the TRAP transporter small permease family.</text>
</comment>
<evidence type="ECO:0000256" key="1">
    <source>
        <dbReference type="ARBA" id="ARBA00004429"/>
    </source>
</evidence>